<dbReference type="Pfam" id="PF01613">
    <property type="entry name" value="Flavin_Reduct"/>
    <property type="match status" value="1"/>
</dbReference>
<feature type="domain" description="Flavin reductase like" evidence="3">
    <location>
        <begin position="16"/>
        <end position="159"/>
    </location>
</feature>
<gene>
    <name evidence="4" type="ORF">GCM10009559_26710</name>
</gene>
<dbReference type="EMBL" id="BAAAHP010000075">
    <property type="protein sequence ID" value="GAA0935345.1"/>
    <property type="molecule type" value="Genomic_DNA"/>
</dbReference>
<dbReference type="PANTHER" id="PTHR30466:SF11">
    <property type="entry name" value="FLAVIN-DEPENDENT MONOOXYGENASE, REDUCTASE SUBUNIT HSAB"/>
    <property type="match status" value="1"/>
</dbReference>
<keyword evidence="5" id="KW-1185">Reference proteome</keyword>
<proteinExistence type="inferred from homology"/>
<organism evidence="4 5">
    <name type="scientific">Pseudonocardia zijingensis</name>
    <dbReference type="NCBI Taxonomy" id="153376"/>
    <lineage>
        <taxon>Bacteria</taxon>
        <taxon>Bacillati</taxon>
        <taxon>Actinomycetota</taxon>
        <taxon>Actinomycetes</taxon>
        <taxon>Pseudonocardiales</taxon>
        <taxon>Pseudonocardiaceae</taxon>
        <taxon>Pseudonocardia</taxon>
    </lineage>
</organism>
<dbReference type="InterPro" id="IPR012349">
    <property type="entry name" value="Split_barrel_FMN-bd"/>
</dbReference>
<evidence type="ECO:0000256" key="1">
    <source>
        <dbReference type="ARBA" id="ARBA00008898"/>
    </source>
</evidence>
<dbReference type="SMART" id="SM00903">
    <property type="entry name" value="Flavin_Reduct"/>
    <property type="match status" value="1"/>
</dbReference>
<protein>
    <submittedName>
        <fullName evidence="4">Flavin reductase family protein</fullName>
    </submittedName>
</protein>
<comment type="caution">
    <text evidence="4">The sequence shown here is derived from an EMBL/GenBank/DDBJ whole genome shotgun (WGS) entry which is preliminary data.</text>
</comment>
<dbReference type="Proteomes" id="UP001499967">
    <property type="component" value="Unassembled WGS sequence"/>
</dbReference>
<sequence>MIVPDSVETSALRRAYAAFPSGVTAVCALRDGAPVGIAASSFVSVSMDPALVSVCVQHTSTTWPLLAGLPRLGISVLGSTHDRVCRQIASKSGDRFAGIGLTTTPEGAVLLHGAAAWLDCSVHEVIAAGDHDLVLLRVEALQTHDDVAPLVFHDSRFHALSALAA</sequence>
<comment type="similarity">
    <text evidence="1">Belongs to the non-flavoprotein flavin reductase family.</text>
</comment>
<dbReference type="SUPFAM" id="SSF50475">
    <property type="entry name" value="FMN-binding split barrel"/>
    <property type="match status" value="1"/>
</dbReference>
<dbReference type="RefSeq" id="WP_343941664.1">
    <property type="nucleotide sequence ID" value="NZ_BAAAHP010000075.1"/>
</dbReference>
<dbReference type="InterPro" id="IPR002563">
    <property type="entry name" value="Flavin_Rdtase-like_dom"/>
</dbReference>
<dbReference type="Gene3D" id="2.30.110.10">
    <property type="entry name" value="Electron Transport, Fmn-binding Protein, Chain A"/>
    <property type="match status" value="1"/>
</dbReference>
<evidence type="ECO:0000313" key="4">
    <source>
        <dbReference type="EMBL" id="GAA0935345.1"/>
    </source>
</evidence>
<evidence type="ECO:0000313" key="5">
    <source>
        <dbReference type="Proteomes" id="UP001499967"/>
    </source>
</evidence>
<reference evidence="4 5" key="1">
    <citation type="journal article" date="2019" name="Int. J. Syst. Evol. Microbiol.">
        <title>The Global Catalogue of Microorganisms (GCM) 10K type strain sequencing project: providing services to taxonomists for standard genome sequencing and annotation.</title>
        <authorList>
            <consortium name="The Broad Institute Genomics Platform"/>
            <consortium name="The Broad Institute Genome Sequencing Center for Infectious Disease"/>
            <person name="Wu L."/>
            <person name="Ma J."/>
        </authorList>
    </citation>
    <scope>NUCLEOTIDE SEQUENCE [LARGE SCALE GENOMIC DNA]</scope>
    <source>
        <strain evidence="4 5">JCM 11117</strain>
    </source>
</reference>
<dbReference type="InterPro" id="IPR050268">
    <property type="entry name" value="NADH-dep_flavin_reductase"/>
</dbReference>
<dbReference type="PANTHER" id="PTHR30466">
    <property type="entry name" value="FLAVIN REDUCTASE"/>
    <property type="match status" value="1"/>
</dbReference>
<evidence type="ECO:0000256" key="2">
    <source>
        <dbReference type="ARBA" id="ARBA00023002"/>
    </source>
</evidence>
<keyword evidence="2" id="KW-0560">Oxidoreductase</keyword>
<name>A0ABN1PZX4_9PSEU</name>
<evidence type="ECO:0000259" key="3">
    <source>
        <dbReference type="SMART" id="SM00903"/>
    </source>
</evidence>
<accession>A0ABN1PZX4</accession>